<evidence type="ECO:0000313" key="12">
    <source>
        <dbReference type="Proteomes" id="UP000271974"/>
    </source>
</evidence>
<comment type="caution">
    <text evidence="11">The sequence shown here is derived from an EMBL/GenBank/DDBJ whole genome shotgun (WGS) entry which is preliminary data.</text>
</comment>
<feature type="compositionally biased region" description="Low complexity" evidence="10">
    <location>
        <begin position="140"/>
        <end position="177"/>
    </location>
</feature>
<evidence type="ECO:0000256" key="4">
    <source>
        <dbReference type="ARBA" id="ARBA00023015"/>
    </source>
</evidence>
<comment type="subunit">
    <text evidence="9">Component of the Mediator complex.</text>
</comment>
<dbReference type="STRING" id="188477.A0A433SK43"/>
<organism evidence="11 12">
    <name type="scientific">Elysia chlorotica</name>
    <name type="common">Eastern emerald elysia</name>
    <name type="synonym">Sea slug</name>
    <dbReference type="NCBI Taxonomy" id="188477"/>
    <lineage>
        <taxon>Eukaryota</taxon>
        <taxon>Metazoa</taxon>
        <taxon>Spiralia</taxon>
        <taxon>Lophotrochozoa</taxon>
        <taxon>Mollusca</taxon>
        <taxon>Gastropoda</taxon>
        <taxon>Heterobranchia</taxon>
        <taxon>Euthyneura</taxon>
        <taxon>Panpulmonata</taxon>
        <taxon>Sacoglossa</taxon>
        <taxon>Placobranchoidea</taxon>
        <taxon>Plakobranchidae</taxon>
        <taxon>Elysia</taxon>
    </lineage>
</organism>
<dbReference type="Gene3D" id="1.10.287.3490">
    <property type="match status" value="1"/>
</dbReference>
<proteinExistence type="inferred from homology"/>
<dbReference type="PANTHER" id="PTHR22890">
    <property type="entry name" value="MEDIATOR OF RNA POLYMERASE II TRANSCRIPTION SUBUNIT 11"/>
    <property type="match status" value="1"/>
</dbReference>
<sequence length="177" mass="19787">MKGVMASVQDVGAPREKLQALEKIEQDIAAALSSAASALQELSKDKPAQKHVDSHSTAFIKTLQEVENGLSQQISYLSQVTTSQPHEGSSYGSQKDMHMAMHRSAHVKSRLSELEKLKMEHLMQKHTGILRSYSASNDSQQPLTPHTPQQPHTPQPHQQPQQQQQQQKQTREQQAQL</sequence>
<reference evidence="11 12" key="1">
    <citation type="submission" date="2019-01" db="EMBL/GenBank/DDBJ databases">
        <title>A draft genome assembly of the solar-powered sea slug Elysia chlorotica.</title>
        <authorList>
            <person name="Cai H."/>
            <person name="Li Q."/>
            <person name="Fang X."/>
            <person name="Li J."/>
            <person name="Curtis N.E."/>
            <person name="Altenburger A."/>
            <person name="Shibata T."/>
            <person name="Feng M."/>
            <person name="Maeda T."/>
            <person name="Schwartz J.A."/>
            <person name="Shigenobu S."/>
            <person name="Lundholm N."/>
            <person name="Nishiyama T."/>
            <person name="Yang H."/>
            <person name="Hasebe M."/>
            <person name="Li S."/>
            <person name="Pierce S.K."/>
            <person name="Wang J."/>
        </authorList>
    </citation>
    <scope>NUCLEOTIDE SEQUENCE [LARGE SCALE GENOMIC DNA]</scope>
    <source>
        <strain evidence="11">EC2010</strain>
        <tissue evidence="11">Whole organism of an adult</tissue>
    </source>
</reference>
<evidence type="ECO:0000256" key="9">
    <source>
        <dbReference type="RuleBase" id="RU364147"/>
    </source>
</evidence>
<evidence type="ECO:0000256" key="8">
    <source>
        <dbReference type="ARBA" id="ARBA00032011"/>
    </source>
</evidence>
<evidence type="ECO:0000256" key="10">
    <source>
        <dbReference type="SAM" id="MobiDB-lite"/>
    </source>
</evidence>
<comment type="function">
    <text evidence="9">Component of the Mediator complex, a coactivator involved in the regulated transcription of nearly all RNA polymerase II-dependent genes. Mediator functions as a bridge to convey information from gene-specific regulatory proteins to the basal RNA polymerase II transcription machinery. Mediator is recruited to promoters by direct interactions with regulatory proteins and serves as a scaffold for the assembly of a functional pre-initiation complex with RNA polymerase II and the general transcription factors.</text>
</comment>
<dbReference type="GO" id="GO:0016592">
    <property type="term" value="C:mediator complex"/>
    <property type="evidence" value="ECO:0007669"/>
    <property type="project" value="InterPro"/>
</dbReference>
<dbReference type="InterPro" id="IPR019404">
    <property type="entry name" value="Mediator_Med11"/>
</dbReference>
<dbReference type="OrthoDB" id="5418434at2759"/>
<evidence type="ECO:0000256" key="5">
    <source>
        <dbReference type="ARBA" id="ARBA00023159"/>
    </source>
</evidence>
<evidence type="ECO:0000256" key="7">
    <source>
        <dbReference type="ARBA" id="ARBA00023242"/>
    </source>
</evidence>
<dbReference type="FunFam" id="1.10.287.3490:FF:000001">
    <property type="entry name" value="Mediator of RNA polymerase II transcription subunit 11"/>
    <property type="match status" value="1"/>
</dbReference>
<evidence type="ECO:0000256" key="6">
    <source>
        <dbReference type="ARBA" id="ARBA00023163"/>
    </source>
</evidence>
<evidence type="ECO:0000313" key="11">
    <source>
        <dbReference type="EMBL" id="RUS69397.1"/>
    </source>
</evidence>
<accession>A0A433SK43</accession>
<dbReference type="AlphaFoldDB" id="A0A433SK43"/>
<dbReference type="EMBL" id="RQTK01001697">
    <property type="protein sequence ID" value="RUS69397.1"/>
    <property type="molecule type" value="Genomic_DNA"/>
</dbReference>
<dbReference type="Pfam" id="PF10280">
    <property type="entry name" value="Med11"/>
    <property type="match status" value="1"/>
</dbReference>
<comment type="similarity">
    <text evidence="2 9">Belongs to the Mediator complex subunit 11 family.</text>
</comment>
<evidence type="ECO:0000256" key="2">
    <source>
        <dbReference type="ARBA" id="ARBA00008186"/>
    </source>
</evidence>
<protein>
    <recommendedName>
        <fullName evidence="3 9">Mediator of RNA polymerase II transcription subunit 11</fullName>
    </recommendedName>
    <alternativeName>
        <fullName evidence="8 9">Mediator complex subunit 11</fullName>
    </alternativeName>
</protein>
<keyword evidence="12" id="KW-1185">Reference proteome</keyword>
<keyword evidence="5 9" id="KW-0010">Activator</keyword>
<name>A0A433SK43_ELYCH</name>
<keyword evidence="7 9" id="KW-0539">Nucleus</keyword>
<keyword evidence="4 9" id="KW-0805">Transcription regulation</keyword>
<evidence type="ECO:0000256" key="1">
    <source>
        <dbReference type="ARBA" id="ARBA00004123"/>
    </source>
</evidence>
<gene>
    <name evidence="9" type="primary">MED11</name>
    <name evidence="11" type="ORF">EGW08_022842</name>
</gene>
<dbReference type="GO" id="GO:0006357">
    <property type="term" value="P:regulation of transcription by RNA polymerase II"/>
    <property type="evidence" value="ECO:0007669"/>
    <property type="project" value="InterPro"/>
</dbReference>
<dbReference type="Proteomes" id="UP000271974">
    <property type="component" value="Unassembled WGS sequence"/>
</dbReference>
<feature type="region of interest" description="Disordered" evidence="10">
    <location>
        <begin position="131"/>
        <end position="177"/>
    </location>
</feature>
<dbReference type="GO" id="GO:0003712">
    <property type="term" value="F:transcription coregulator activity"/>
    <property type="evidence" value="ECO:0007669"/>
    <property type="project" value="InterPro"/>
</dbReference>
<comment type="subcellular location">
    <subcellularLocation>
        <location evidence="1 9">Nucleus</location>
    </subcellularLocation>
</comment>
<keyword evidence="6 9" id="KW-0804">Transcription</keyword>
<evidence type="ECO:0000256" key="3">
    <source>
        <dbReference type="ARBA" id="ARBA00019621"/>
    </source>
</evidence>